<proteinExistence type="predicted"/>
<gene>
    <name evidence="1" type="ORF">WDZ17_16850</name>
</gene>
<evidence type="ECO:0000313" key="1">
    <source>
        <dbReference type="EMBL" id="MEJ5946965.1"/>
    </source>
</evidence>
<comment type="caution">
    <text evidence="1">The sequence shown here is derived from an EMBL/GenBank/DDBJ whole genome shotgun (WGS) entry which is preliminary data.</text>
</comment>
<keyword evidence="2" id="KW-1185">Reference proteome</keyword>
<protein>
    <submittedName>
        <fullName evidence="1">Uncharacterized protein</fullName>
    </submittedName>
</protein>
<dbReference type="EMBL" id="JBBIAA010000044">
    <property type="protein sequence ID" value="MEJ5946965.1"/>
    <property type="molecule type" value="Genomic_DNA"/>
</dbReference>
<dbReference type="Proteomes" id="UP001387100">
    <property type="component" value="Unassembled WGS sequence"/>
</dbReference>
<dbReference type="RefSeq" id="WP_339576338.1">
    <property type="nucleotide sequence ID" value="NZ_JBBIAA010000044.1"/>
</dbReference>
<sequence length="81" mass="8887">MSLAGGRLHAVVDGGAAPRPGYQRALARATKRVSVLRMPEGHHGLDWLTPIAPRVEELLVFDYACDDLSALHHFTSLRKLT</sequence>
<reference evidence="1 2" key="1">
    <citation type="journal article" date="2017" name="Int. J. Syst. Evol. Microbiol.">
        <title>Pseudokineococcus basanitobsidens sp. nov., isolated from volcanic rock.</title>
        <authorList>
            <person name="Lee D.W."/>
            <person name="Park M.Y."/>
            <person name="Kim J.J."/>
            <person name="Kim B.S."/>
        </authorList>
    </citation>
    <scope>NUCLEOTIDE SEQUENCE [LARGE SCALE GENOMIC DNA]</scope>
    <source>
        <strain evidence="1 2">DSM 103726</strain>
    </source>
</reference>
<accession>A0ABU8RPI7</accession>
<name>A0ABU8RPI7_9ACTN</name>
<organism evidence="1 2">
    <name type="scientific">Pseudokineococcus basanitobsidens</name>
    <dbReference type="NCBI Taxonomy" id="1926649"/>
    <lineage>
        <taxon>Bacteria</taxon>
        <taxon>Bacillati</taxon>
        <taxon>Actinomycetota</taxon>
        <taxon>Actinomycetes</taxon>
        <taxon>Kineosporiales</taxon>
        <taxon>Kineosporiaceae</taxon>
        <taxon>Pseudokineococcus</taxon>
    </lineage>
</organism>
<evidence type="ECO:0000313" key="2">
    <source>
        <dbReference type="Proteomes" id="UP001387100"/>
    </source>
</evidence>